<proteinExistence type="predicted"/>
<dbReference type="Gene3D" id="1.10.260.40">
    <property type="entry name" value="lambda repressor-like DNA-binding domains"/>
    <property type="match status" value="1"/>
</dbReference>
<dbReference type="Proteomes" id="UP000466931">
    <property type="component" value="Chromosome"/>
</dbReference>
<reference evidence="5" key="1">
    <citation type="journal article" date="2019" name="Emerg. Microbes Infect.">
        <title>Comprehensive subspecies identification of 175 nontuberculous mycobacteria species based on 7547 genomic profiles.</title>
        <authorList>
            <person name="Matsumoto Y."/>
            <person name="Kinjo T."/>
            <person name="Motooka D."/>
            <person name="Nabeya D."/>
            <person name="Jung N."/>
            <person name="Uechi K."/>
            <person name="Horii T."/>
            <person name="Iida T."/>
            <person name="Fujita J."/>
            <person name="Nakamura S."/>
        </authorList>
    </citation>
    <scope>NUCLEOTIDE SEQUENCE [LARGE SCALE GENOMIC DNA]</scope>
    <source>
        <strain evidence="5">JCM 13671</strain>
    </source>
</reference>
<dbReference type="InterPro" id="IPR000843">
    <property type="entry name" value="HTH_LacI"/>
</dbReference>
<dbReference type="GO" id="GO:0000976">
    <property type="term" value="F:transcription cis-regulatory region binding"/>
    <property type="evidence" value="ECO:0007669"/>
    <property type="project" value="TreeGrafter"/>
</dbReference>
<dbReference type="Pfam" id="PF00356">
    <property type="entry name" value="LacI"/>
    <property type="match status" value="1"/>
</dbReference>
<organism evidence="5 6">
    <name type="scientific">Mycolicibacterium confluentis</name>
    <dbReference type="NCBI Taxonomy" id="28047"/>
    <lineage>
        <taxon>Bacteria</taxon>
        <taxon>Bacillati</taxon>
        <taxon>Actinomycetota</taxon>
        <taxon>Actinomycetes</taxon>
        <taxon>Mycobacteriales</taxon>
        <taxon>Mycobacteriaceae</taxon>
        <taxon>Mycolicibacterium</taxon>
    </lineage>
</organism>
<dbReference type="PROSITE" id="PS50932">
    <property type="entry name" value="HTH_LACI_2"/>
    <property type="match status" value="1"/>
</dbReference>
<evidence type="ECO:0000259" key="4">
    <source>
        <dbReference type="PROSITE" id="PS50932"/>
    </source>
</evidence>
<keyword evidence="2" id="KW-0238">DNA-binding</keyword>
<dbReference type="EMBL" id="AP022612">
    <property type="protein sequence ID" value="BBZ35088.1"/>
    <property type="molecule type" value="Genomic_DNA"/>
</dbReference>
<dbReference type="InterPro" id="IPR010982">
    <property type="entry name" value="Lambda_DNA-bd_dom_sf"/>
</dbReference>
<evidence type="ECO:0000256" key="3">
    <source>
        <dbReference type="ARBA" id="ARBA00023163"/>
    </source>
</evidence>
<dbReference type="AlphaFoldDB" id="A0A7I7Y0D5"/>
<evidence type="ECO:0000256" key="1">
    <source>
        <dbReference type="ARBA" id="ARBA00023015"/>
    </source>
</evidence>
<evidence type="ECO:0000256" key="2">
    <source>
        <dbReference type="ARBA" id="ARBA00023125"/>
    </source>
</evidence>
<accession>A0A7I7Y0D5</accession>
<keyword evidence="3" id="KW-0804">Transcription</keyword>
<keyword evidence="1" id="KW-0805">Transcription regulation</keyword>
<reference evidence="5" key="2">
    <citation type="submission" date="2020-02" db="EMBL/GenBank/DDBJ databases">
        <authorList>
            <person name="Matsumoto Y."/>
            <person name="Motooka D."/>
            <person name="Nakamura S."/>
        </authorList>
    </citation>
    <scope>NUCLEOTIDE SEQUENCE</scope>
    <source>
        <strain evidence="5">JCM 13671</strain>
    </source>
</reference>
<gene>
    <name evidence="5" type="ORF">MCNF_36930</name>
</gene>
<dbReference type="PROSITE" id="PS00356">
    <property type="entry name" value="HTH_LACI_1"/>
    <property type="match status" value="1"/>
</dbReference>
<evidence type="ECO:0000313" key="6">
    <source>
        <dbReference type="Proteomes" id="UP000466931"/>
    </source>
</evidence>
<keyword evidence="6" id="KW-1185">Reference proteome</keyword>
<dbReference type="CDD" id="cd01392">
    <property type="entry name" value="HTH_LacI"/>
    <property type="match status" value="1"/>
</dbReference>
<dbReference type="GO" id="GO:0003700">
    <property type="term" value="F:DNA-binding transcription factor activity"/>
    <property type="evidence" value="ECO:0007669"/>
    <property type="project" value="TreeGrafter"/>
</dbReference>
<dbReference type="PANTHER" id="PTHR30146:SF109">
    <property type="entry name" value="HTH-TYPE TRANSCRIPTIONAL REGULATOR GALS"/>
    <property type="match status" value="1"/>
</dbReference>
<evidence type="ECO:0000313" key="5">
    <source>
        <dbReference type="EMBL" id="BBZ35088.1"/>
    </source>
</evidence>
<name>A0A7I7Y0D5_9MYCO</name>
<feature type="domain" description="HTH lacI-type" evidence="4">
    <location>
        <begin position="13"/>
        <end position="67"/>
    </location>
</feature>
<dbReference type="Gene3D" id="3.40.50.2300">
    <property type="match status" value="2"/>
</dbReference>
<dbReference type="Pfam" id="PF13377">
    <property type="entry name" value="Peripla_BP_3"/>
    <property type="match status" value="1"/>
</dbReference>
<dbReference type="RefSeq" id="WP_234812748.1">
    <property type="nucleotide sequence ID" value="NZ_AP022612.1"/>
</dbReference>
<protein>
    <submittedName>
        <fullName evidence="5">LacI family transcriptional regulator</fullName>
    </submittedName>
</protein>
<dbReference type="InterPro" id="IPR046335">
    <property type="entry name" value="LacI/GalR-like_sensor"/>
</dbReference>
<dbReference type="InterPro" id="IPR028082">
    <property type="entry name" value="Peripla_BP_I"/>
</dbReference>
<dbReference type="SUPFAM" id="SSF47413">
    <property type="entry name" value="lambda repressor-like DNA-binding domains"/>
    <property type="match status" value="1"/>
</dbReference>
<dbReference type="SUPFAM" id="SSF53822">
    <property type="entry name" value="Periplasmic binding protein-like I"/>
    <property type="match status" value="1"/>
</dbReference>
<sequence>MKDLPGQSITPKPVMADVARLAGVSHQTVSRVINGSPSIRPTTKARVEQAIAELGYRPNTAARALVTRRSGIIGIVGTNGALYGPSSIQRSVEEAARAAGYFTSMVPLAEVTREALRDALEHLARQSVEAIVMIAAQDDALAVARSAEAGMPMIVVEGDLSGSGLSVGVDQIAGARQATEHLIDLGHREIVHIAGPTTWTEAKGRRIGYEEAMRAAGLTPRVLAEGDWTPACGYQIGRELAREGGEGRKGCATAAFVANDQMAIGVLHALVEAGRSVPGDVSVVGFDDIPEAAYLNPALTTIRQDFKAVGQRAIELVIATLEGTPASVALLPPELIVRDSTRQREESA</sequence>
<dbReference type="PANTHER" id="PTHR30146">
    <property type="entry name" value="LACI-RELATED TRANSCRIPTIONAL REPRESSOR"/>
    <property type="match status" value="1"/>
</dbReference>
<dbReference type="CDD" id="cd01574">
    <property type="entry name" value="PBP1_LacI"/>
    <property type="match status" value="1"/>
</dbReference>
<dbReference type="SMART" id="SM00354">
    <property type="entry name" value="HTH_LACI"/>
    <property type="match status" value="1"/>
</dbReference>